<keyword evidence="1" id="KW-0812">Transmembrane</keyword>
<evidence type="ECO:0000256" key="1">
    <source>
        <dbReference type="SAM" id="Phobius"/>
    </source>
</evidence>
<feature type="transmembrane region" description="Helical" evidence="1">
    <location>
        <begin position="59"/>
        <end position="77"/>
    </location>
</feature>
<organism evidence="2 3">
    <name type="scientific">Candidatus Wolfebacteria bacterium GW2011_GWB1_41_12</name>
    <dbReference type="NCBI Taxonomy" id="1619006"/>
    <lineage>
        <taxon>Bacteria</taxon>
        <taxon>Candidatus Wolfeibacteriota</taxon>
    </lineage>
</organism>
<feature type="transmembrane region" description="Helical" evidence="1">
    <location>
        <begin position="184"/>
        <end position="207"/>
    </location>
</feature>
<protein>
    <submittedName>
        <fullName evidence="2">Uncharacterized protein</fullName>
    </submittedName>
</protein>
<reference evidence="2 3" key="1">
    <citation type="journal article" date="2015" name="Nature">
        <title>rRNA introns, odd ribosomes, and small enigmatic genomes across a large radiation of phyla.</title>
        <authorList>
            <person name="Brown C.T."/>
            <person name="Hug L.A."/>
            <person name="Thomas B.C."/>
            <person name="Sharon I."/>
            <person name="Castelle C.J."/>
            <person name="Singh A."/>
            <person name="Wilkins M.J."/>
            <person name="Williams K.H."/>
            <person name="Banfield J.F."/>
        </authorList>
    </citation>
    <scope>NUCLEOTIDE SEQUENCE [LARGE SCALE GENOMIC DNA]</scope>
</reference>
<feature type="transmembrane region" description="Helical" evidence="1">
    <location>
        <begin position="228"/>
        <end position="245"/>
    </location>
</feature>
<sequence>MPKKLSLVLRGNTSRSALKAAIFGLFVFLAAAGWPLTVIFIVAAAYFYFQPFSKTRPMLSSFLILLVVSLLFVFYPFNEQWPLRLAVVLILSFLFFLLLGIKNLIFVHRQPLYHLFNNSLMFLVFVAFFLSDKSNFFALKYLLAGLAIFLLWHEAFRFALNLGQTAAKVNLLAAGFTFLNLQFFWAVALLPLGFLNSSALLLAMVLVMKESAIHHLNGTLNRQGALKNIIIFIASIVVIFAASRWRP</sequence>
<keyword evidence="1" id="KW-1133">Transmembrane helix</keyword>
<name>A0A0G0UK68_9BACT</name>
<keyword evidence="1" id="KW-0472">Membrane</keyword>
<feature type="transmembrane region" description="Helical" evidence="1">
    <location>
        <begin position="136"/>
        <end position="152"/>
    </location>
</feature>
<gene>
    <name evidence="2" type="ORF">UU38_C0001G0070</name>
</gene>
<feature type="transmembrane region" description="Helical" evidence="1">
    <location>
        <begin position="20"/>
        <end position="47"/>
    </location>
</feature>
<evidence type="ECO:0000313" key="3">
    <source>
        <dbReference type="Proteomes" id="UP000033918"/>
    </source>
</evidence>
<feature type="transmembrane region" description="Helical" evidence="1">
    <location>
        <begin position="112"/>
        <end position="130"/>
    </location>
</feature>
<dbReference type="EMBL" id="LCAK01000001">
    <property type="protein sequence ID" value="KKR89168.1"/>
    <property type="molecule type" value="Genomic_DNA"/>
</dbReference>
<accession>A0A0G0UK68</accession>
<comment type="caution">
    <text evidence="2">The sequence shown here is derived from an EMBL/GenBank/DDBJ whole genome shotgun (WGS) entry which is preliminary data.</text>
</comment>
<dbReference type="Proteomes" id="UP000033918">
    <property type="component" value="Unassembled WGS sequence"/>
</dbReference>
<dbReference type="AlphaFoldDB" id="A0A0G0UK68"/>
<feature type="transmembrane region" description="Helical" evidence="1">
    <location>
        <begin position="83"/>
        <end position="100"/>
    </location>
</feature>
<evidence type="ECO:0000313" key="2">
    <source>
        <dbReference type="EMBL" id="KKR89168.1"/>
    </source>
</evidence>
<proteinExistence type="predicted"/>